<dbReference type="EC" id="1.5.1.3" evidence="3"/>
<dbReference type="SUPFAM" id="SSF53597">
    <property type="entry name" value="Dihydrofolate reductase-like"/>
    <property type="match status" value="1"/>
</dbReference>
<dbReference type="PROSITE" id="PS51330">
    <property type="entry name" value="DHFR_2"/>
    <property type="match status" value="1"/>
</dbReference>
<dbReference type="UniPathway" id="UPA00077">
    <property type="reaction ID" value="UER00158"/>
</dbReference>
<keyword evidence="4" id="KW-0554">One-carbon metabolism</keyword>
<dbReference type="PROSITE" id="PS00075">
    <property type="entry name" value="DHFR_1"/>
    <property type="match status" value="1"/>
</dbReference>
<dbReference type="GO" id="GO:0046452">
    <property type="term" value="P:dihydrofolate metabolic process"/>
    <property type="evidence" value="ECO:0007669"/>
    <property type="project" value="TreeGrafter"/>
</dbReference>
<dbReference type="PANTHER" id="PTHR48069">
    <property type="entry name" value="DIHYDROFOLATE REDUCTASE"/>
    <property type="match status" value="1"/>
</dbReference>
<protein>
    <recommendedName>
        <fullName evidence="3">dihydrofolate reductase</fullName>
        <ecNumber evidence="3">1.5.1.3</ecNumber>
    </recommendedName>
</protein>
<evidence type="ECO:0000256" key="3">
    <source>
        <dbReference type="ARBA" id="ARBA00012856"/>
    </source>
</evidence>
<dbReference type="Proteomes" id="UP000010475">
    <property type="component" value="Chromosome"/>
</dbReference>
<dbReference type="InterPro" id="IPR017925">
    <property type="entry name" value="DHFR_CS"/>
</dbReference>
<evidence type="ECO:0000256" key="1">
    <source>
        <dbReference type="ARBA" id="ARBA00004903"/>
    </source>
</evidence>
<gene>
    <name evidence="9" type="ORF">Cylst_0455</name>
</gene>
<keyword evidence="10" id="KW-1185">Reference proteome</keyword>
<evidence type="ECO:0000259" key="8">
    <source>
        <dbReference type="PROSITE" id="PS51330"/>
    </source>
</evidence>
<sequence length="175" mass="19942">MSMNQPEIIIIAALAASNRVIGKNGKLPWSIPADSQRFQNLIIGHAIIMGRKTWEYDLEKRPAMECFNVVISASTPEDEIAELQLQYPSNLLFVTSIQEALQKVSHHQQAFIVGGAFIYSQALNLADTWELTLVEGDFEGDTFFPEYEFLIGNQFEMVNQEPHPGYRFETYKRII</sequence>
<dbReference type="CDD" id="cd00209">
    <property type="entry name" value="DHFR"/>
    <property type="match status" value="1"/>
</dbReference>
<comment type="similarity">
    <text evidence="2 7">Belongs to the dihydrofolate reductase family.</text>
</comment>
<proteinExistence type="inferred from homology"/>
<dbReference type="PRINTS" id="PR00070">
    <property type="entry name" value="DHFR"/>
</dbReference>
<evidence type="ECO:0000256" key="7">
    <source>
        <dbReference type="RuleBase" id="RU004474"/>
    </source>
</evidence>
<dbReference type="PATRIC" id="fig|56107.3.peg.502"/>
<dbReference type="PANTHER" id="PTHR48069:SF3">
    <property type="entry name" value="DIHYDROFOLATE REDUCTASE"/>
    <property type="match status" value="1"/>
</dbReference>
<evidence type="ECO:0000313" key="9">
    <source>
        <dbReference type="EMBL" id="AFZ22800.1"/>
    </source>
</evidence>
<dbReference type="eggNOG" id="COG0262">
    <property type="taxonomic scope" value="Bacteria"/>
</dbReference>
<accession>K9WQX9</accession>
<dbReference type="InterPro" id="IPR001796">
    <property type="entry name" value="DHFR_dom"/>
</dbReference>
<dbReference type="HOGENOM" id="CLU_043966_5_2_3"/>
<dbReference type="STRING" id="56107.Cylst_0455"/>
<evidence type="ECO:0000256" key="2">
    <source>
        <dbReference type="ARBA" id="ARBA00009539"/>
    </source>
</evidence>
<feature type="domain" description="DHFR" evidence="8">
    <location>
        <begin position="7"/>
        <end position="175"/>
    </location>
</feature>
<dbReference type="KEGG" id="csg:Cylst_0455"/>
<dbReference type="AlphaFoldDB" id="K9WQX9"/>
<keyword evidence="5" id="KW-0521">NADP</keyword>
<evidence type="ECO:0000313" key="10">
    <source>
        <dbReference type="Proteomes" id="UP000010475"/>
    </source>
</evidence>
<dbReference type="GO" id="GO:0046654">
    <property type="term" value="P:tetrahydrofolate biosynthetic process"/>
    <property type="evidence" value="ECO:0007669"/>
    <property type="project" value="UniProtKB-UniPathway"/>
</dbReference>
<dbReference type="InterPro" id="IPR024072">
    <property type="entry name" value="DHFR-like_dom_sf"/>
</dbReference>
<comment type="pathway">
    <text evidence="1">Cofactor biosynthesis; tetrahydrofolate biosynthesis; 5,6,7,8-tetrahydrofolate from 7,8-dihydrofolate: step 1/1.</text>
</comment>
<dbReference type="InterPro" id="IPR012259">
    <property type="entry name" value="DHFR"/>
</dbReference>
<reference evidence="9 10" key="1">
    <citation type="submission" date="2012-06" db="EMBL/GenBank/DDBJ databases">
        <title>Finished chromosome of genome of Cylindrospermum stagnale PCC 7417.</title>
        <authorList>
            <consortium name="US DOE Joint Genome Institute"/>
            <person name="Gugger M."/>
            <person name="Coursin T."/>
            <person name="Rippka R."/>
            <person name="Tandeau De Marsac N."/>
            <person name="Huntemann M."/>
            <person name="Wei C.-L."/>
            <person name="Han J."/>
            <person name="Detter J.C."/>
            <person name="Han C."/>
            <person name="Tapia R."/>
            <person name="Chen A."/>
            <person name="Kyrpides N."/>
            <person name="Mavromatis K."/>
            <person name="Markowitz V."/>
            <person name="Szeto E."/>
            <person name="Ivanova N."/>
            <person name="Pagani I."/>
            <person name="Pati A."/>
            <person name="Goodwin L."/>
            <person name="Nordberg H.P."/>
            <person name="Cantor M.N."/>
            <person name="Hua S.X."/>
            <person name="Woyke T."/>
            <person name="Kerfeld C.A."/>
        </authorList>
    </citation>
    <scope>NUCLEOTIDE SEQUENCE [LARGE SCALE GENOMIC DNA]</scope>
    <source>
        <strain evidence="9 10">PCC 7417</strain>
    </source>
</reference>
<organism evidence="9 10">
    <name type="scientific">Cylindrospermum stagnale PCC 7417</name>
    <dbReference type="NCBI Taxonomy" id="56107"/>
    <lineage>
        <taxon>Bacteria</taxon>
        <taxon>Bacillati</taxon>
        <taxon>Cyanobacteriota</taxon>
        <taxon>Cyanophyceae</taxon>
        <taxon>Nostocales</taxon>
        <taxon>Nostocaceae</taxon>
        <taxon>Cylindrospermum</taxon>
    </lineage>
</organism>
<dbReference type="GO" id="GO:0046655">
    <property type="term" value="P:folic acid metabolic process"/>
    <property type="evidence" value="ECO:0007669"/>
    <property type="project" value="TreeGrafter"/>
</dbReference>
<dbReference type="EMBL" id="CP003642">
    <property type="protein sequence ID" value="AFZ22800.1"/>
    <property type="molecule type" value="Genomic_DNA"/>
</dbReference>
<name>K9WQX9_9NOST</name>
<dbReference type="Pfam" id="PF00186">
    <property type="entry name" value="DHFR_1"/>
    <property type="match status" value="1"/>
</dbReference>
<evidence type="ECO:0000256" key="4">
    <source>
        <dbReference type="ARBA" id="ARBA00022563"/>
    </source>
</evidence>
<dbReference type="GO" id="GO:0004146">
    <property type="term" value="F:dihydrofolate reductase activity"/>
    <property type="evidence" value="ECO:0007669"/>
    <property type="project" value="UniProtKB-EC"/>
</dbReference>
<dbReference type="GO" id="GO:0006730">
    <property type="term" value="P:one-carbon metabolic process"/>
    <property type="evidence" value="ECO:0007669"/>
    <property type="project" value="UniProtKB-KW"/>
</dbReference>
<evidence type="ECO:0000256" key="5">
    <source>
        <dbReference type="ARBA" id="ARBA00022857"/>
    </source>
</evidence>
<keyword evidence="6 9" id="KW-0560">Oxidoreductase</keyword>
<dbReference type="Gene3D" id="3.40.430.10">
    <property type="entry name" value="Dihydrofolate Reductase, subunit A"/>
    <property type="match status" value="1"/>
</dbReference>
<evidence type="ECO:0000256" key="6">
    <source>
        <dbReference type="ARBA" id="ARBA00023002"/>
    </source>
</evidence>
<dbReference type="GO" id="GO:0050661">
    <property type="term" value="F:NADP binding"/>
    <property type="evidence" value="ECO:0007669"/>
    <property type="project" value="InterPro"/>
</dbReference>